<reference evidence="2" key="1">
    <citation type="submission" date="2017-06" db="EMBL/GenBank/DDBJ databases">
        <authorList>
            <person name="Varghese N."/>
            <person name="Submissions S."/>
        </authorList>
    </citation>
    <scope>NUCLEOTIDE SEQUENCE [LARGE SCALE GENOMIC DNA]</scope>
    <source>
        <strain evidence="2">DSM 22348</strain>
    </source>
</reference>
<evidence type="ECO:0000313" key="2">
    <source>
        <dbReference type="Proteomes" id="UP000198407"/>
    </source>
</evidence>
<evidence type="ECO:0000313" key="1">
    <source>
        <dbReference type="EMBL" id="SNT19553.1"/>
    </source>
</evidence>
<name>A0A239KPK3_9PSED</name>
<organism evidence="1 2">
    <name type="scientific">Pseudomonas japonica</name>
    <dbReference type="NCBI Taxonomy" id="256466"/>
    <lineage>
        <taxon>Bacteria</taxon>
        <taxon>Pseudomonadati</taxon>
        <taxon>Pseudomonadota</taxon>
        <taxon>Gammaproteobacteria</taxon>
        <taxon>Pseudomonadales</taxon>
        <taxon>Pseudomonadaceae</taxon>
        <taxon>Pseudomonas</taxon>
    </lineage>
</organism>
<keyword evidence="2" id="KW-1185">Reference proteome</keyword>
<sequence length="95" mass="10593">MPAAISPRPQTLQIDFTRDTLFGVSTQSAECQVQLEALNINGQPGIQLQVTPPLPPRLEHAHTLVFIWRGHTCRGIVQSSRQCHDGSLQLRLELQ</sequence>
<dbReference type="STRING" id="1215104.GCA_000730585_01016"/>
<dbReference type="Proteomes" id="UP000198407">
    <property type="component" value="Unassembled WGS sequence"/>
</dbReference>
<dbReference type="EMBL" id="FZOL01000028">
    <property type="protein sequence ID" value="SNT19553.1"/>
    <property type="molecule type" value="Genomic_DNA"/>
</dbReference>
<evidence type="ECO:0008006" key="3">
    <source>
        <dbReference type="Google" id="ProtNLM"/>
    </source>
</evidence>
<gene>
    <name evidence="1" type="ORF">SAMN05444352_12815</name>
</gene>
<dbReference type="AlphaFoldDB" id="A0A239KPK3"/>
<protein>
    <recommendedName>
        <fullName evidence="3">PilZ domain-containing protein</fullName>
    </recommendedName>
</protein>
<proteinExistence type="predicted"/>
<dbReference type="OrthoDB" id="6891462at2"/>
<dbReference type="RefSeq" id="WP_052419532.1">
    <property type="nucleotide sequence ID" value="NZ_FZOL01000028.1"/>
</dbReference>
<accession>A0A239KPK3</accession>